<feature type="compositionally biased region" description="Polar residues" evidence="1">
    <location>
        <begin position="24"/>
        <end position="33"/>
    </location>
</feature>
<dbReference type="GO" id="GO:0008654">
    <property type="term" value="P:phospholipid biosynthetic process"/>
    <property type="evidence" value="ECO:0007669"/>
    <property type="project" value="TreeGrafter"/>
</dbReference>
<dbReference type="AlphaFoldDB" id="A0A1C7LNR2"/>
<feature type="compositionally biased region" description="Basic and acidic residues" evidence="1">
    <location>
        <begin position="66"/>
        <end position="81"/>
    </location>
</feature>
<sequence length="315" mass="34452">MALTDQDESVRIAVRALGDMRNSALASPSTSFQPTPALSVTSSTSSPSLPSPSITGEESLADEEQERQQRTEPRENEDTRFVSRVSNIPIVNSALRAYEHSKASSRVVKYGAEMMESSVKSISRPVIERLPVGQIDEFACRQLDKLGNYARRASSTDRGRSTSVEADRPVAGHAARSRGIGAAVSEESMRRLKYCLQWLQYATAHLDAQILVLRNFIASLQPSGSPLGLSSGAPRSPPITPHHLRTLQAAKRDVVETLRQVVDVVSRYAGGALPEPARSRLWAGRTRSITPFAACIPRDIADFFSRSHPRTFEAV</sequence>
<dbReference type="GO" id="GO:0006357">
    <property type="term" value="P:regulation of transcription by RNA polymerase II"/>
    <property type="evidence" value="ECO:0007669"/>
    <property type="project" value="TreeGrafter"/>
</dbReference>
<dbReference type="InterPro" id="IPR013927">
    <property type="entry name" value="TF_Opi1_Ccg-8"/>
</dbReference>
<evidence type="ECO:0008006" key="4">
    <source>
        <dbReference type="Google" id="ProtNLM"/>
    </source>
</evidence>
<evidence type="ECO:0000313" key="3">
    <source>
        <dbReference type="Proteomes" id="UP000092993"/>
    </source>
</evidence>
<dbReference type="EMBL" id="LUGG01000031">
    <property type="protein sequence ID" value="OBZ66395.1"/>
    <property type="molecule type" value="Genomic_DNA"/>
</dbReference>
<keyword evidence="3" id="KW-1185">Reference proteome</keyword>
<name>A0A1C7LNR2_GRIFR</name>
<feature type="region of interest" description="Disordered" evidence="1">
    <location>
        <begin position="24"/>
        <end position="81"/>
    </location>
</feature>
<feature type="compositionally biased region" description="Low complexity" evidence="1">
    <location>
        <begin position="34"/>
        <end position="53"/>
    </location>
</feature>
<dbReference type="GO" id="GO:0003714">
    <property type="term" value="F:transcription corepressor activity"/>
    <property type="evidence" value="ECO:0007669"/>
    <property type="project" value="InterPro"/>
</dbReference>
<comment type="caution">
    <text evidence="2">The sequence shown here is derived from an EMBL/GenBank/DDBJ whole genome shotgun (WGS) entry which is preliminary data.</text>
</comment>
<dbReference type="STRING" id="5627.A0A1C7LNR2"/>
<dbReference type="GO" id="GO:0005634">
    <property type="term" value="C:nucleus"/>
    <property type="evidence" value="ECO:0007669"/>
    <property type="project" value="TreeGrafter"/>
</dbReference>
<evidence type="ECO:0000256" key="1">
    <source>
        <dbReference type="SAM" id="MobiDB-lite"/>
    </source>
</evidence>
<organism evidence="2 3">
    <name type="scientific">Grifola frondosa</name>
    <name type="common">Maitake</name>
    <name type="synonym">Polyporus frondosus</name>
    <dbReference type="NCBI Taxonomy" id="5627"/>
    <lineage>
        <taxon>Eukaryota</taxon>
        <taxon>Fungi</taxon>
        <taxon>Dikarya</taxon>
        <taxon>Basidiomycota</taxon>
        <taxon>Agaricomycotina</taxon>
        <taxon>Agaricomycetes</taxon>
        <taxon>Polyporales</taxon>
        <taxon>Grifolaceae</taxon>
        <taxon>Grifola</taxon>
    </lineage>
</organism>
<gene>
    <name evidence="2" type="ORF">A0H81_13567</name>
</gene>
<reference evidence="2 3" key="1">
    <citation type="submission" date="2016-03" db="EMBL/GenBank/DDBJ databases">
        <title>Whole genome sequencing of Grifola frondosa 9006-11.</title>
        <authorList>
            <person name="Min B."/>
            <person name="Park H."/>
            <person name="Kim J.-G."/>
            <person name="Cho H."/>
            <person name="Oh Y.-L."/>
            <person name="Kong W.-S."/>
            <person name="Choi I.-G."/>
        </authorList>
    </citation>
    <scope>NUCLEOTIDE SEQUENCE [LARGE SCALE GENOMIC DNA]</scope>
    <source>
        <strain evidence="2 3">9006-11</strain>
    </source>
</reference>
<feature type="compositionally biased region" description="Basic and acidic residues" evidence="1">
    <location>
        <begin position="154"/>
        <end position="170"/>
    </location>
</feature>
<dbReference type="Proteomes" id="UP000092993">
    <property type="component" value="Unassembled WGS sequence"/>
</dbReference>
<dbReference type="PANTHER" id="PTHR38406">
    <property type="entry name" value="TRANSCRIPTIONAL REPRESSOR OPI1"/>
    <property type="match status" value="1"/>
</dbReference>
<evidence type="ECO:0000313" key="2">
    <source>
        <dbReference type="EMBL" id="OBZ66395.1"/>
    </source>
</evidence>
<proteinExistence type="predicted"/>
<accession>A0A1C7LNR2</accession>
<feature type="region of interest" description="Disordered" evidence="1">
    <location>
        <begin position="151"/>
        <end position="172"/>
    </location>
</feature>
<dbReference type="GO" id="GO:0030968">
    <property type="term" value="P:endoplasmic reticulum unfolded protein response"/>
    <property type="evidence" value="ECO:0007669"/>
    <property type="project" value="TreeGrafter"/>
</dbReference>
<dbReference type="GO" id="GO:0005783">
    <property type="term" value="C:endoplasmic reticulum"/>
    <property type="evidence" value="ECO:0007669"/>
    <property type="project" value="TreeGrafter"/>
</dbReference>
<dbReference type="PANTHER" id="PTHR38406:SF1">
    <property type="entry name" value="TRANSCRIPTIONAL REPRESSOR OPI1"/>
    <property type="match status" value="1"/>
</dbReference>
<protein>
    <recommendedName>
        <fullName evidence="4">Clock-controlled protein 8</fullName>
    </recommendedName>
</protein>
<dbReference type="OrthoDB" id="2441642at2759"/>
<dbReference type="OMA" id="MRNSTHA"/>
<dbReference type="Pfam" id="PF08618">
    <property type="entry name" value="Opi1"/>
    <property type="match status" value="2"/>
</dbReference>